<proteinExistence type="predicted"/>
<dbReference type="InterPro" id="IPR045651">
    <property type="entry name" value="DUF6398"/>
</dbReference>
<dbReference type="RefSeq" id="WP_209906219.1">
    <property type="nucleotide sequence ID" value="NZ_BAAAMI010000019.1"/>
</dbReference>
<dbReference type="EMBL" id="JAGIOE010000001">
    <property type="protein sequence ID" value="MBP2372978.1"/>
    <property type="molecule type" value="Genomic_DNA"/>
</dbReference>
<name>A0ABS4WA10_9MICC</name>
<dbReference type="Pfam" id="PF19935">
    <property type="entry name" value="DUF6398"/>
    <property type="match status" value="1"/>
</dbReference>
<keyword evidence="3" id="KW-1185">Reference proteome</keyword>
<sequence length="174" mass="19414">MTELKDPKMPKEVQEKGNTVIGITDEFCLTHLDDKYAQLCRNVVGKLARKRPSPLLRGDLRIWASGVIYALAAQNFLFDKSQPMHLGAEQLAELLGVKKTTMGNKGTIVRNLLKIGIFDPEFTHPDLLKDNPLTWMLLIDGLAVDVRQLPVEIQRKAFDMGLIPHVPGEEATDG</sequence>
<dbReference type="Proteomes" id="UP000766570">
    <property type="component" value="Unassembled WGS sequence"/>
</dbReference>
<evidence type="ECO:0000313" key="2">
    <source>
        <dbReference type="EMBL" id="MBP2372978.1"/>
    </source>
</evidence>
<evidence type="ECO:0000313" key="3">
    <source>
        <dbReference type="Proteomes" id="UP000766570"/>
    </source>
</evidence>
<protein>
    <recommendedName>
        <fullName evidence="1">DUF6398 domain-containing protein</fullName>
    </recommendedName>
</protein>
<reference evidence="2 3" key="1">
    <citation type="submission" date="2021-03" db="EMBL/GenBank/DDBJ databases">
        <title>Sequencing the genomes of 1000 actinobacteria strains.</title>
        <authorList>
            <person name="Klenk H.-P."/>
        </authorList>
    </citation>
    <scope>NUCLEOTIDE SEQUENCE [LARGE SCALE GENOMIC DNA]</scope>
    <source>
        <strain evidence="2 3">DSM 15454</strain>
    </source>
</reference>
<accession>A0ABS4WA10</accession>
<organism evidence="2 3">
    <name type="scientific">Paeniglutamicibacter psychrophenolicus</name>
    <dbReference type="NCBI Taxonomy" id="257454"/>
    <lineage>
        <taxon>Bacteria</taxon>
        <taxon>Bacillati</taxon>
        <taxon>Actinomycetota</taxon>
        <taxon>Actinomycetes</taxon>
        <taxon>Micrococcales</taxon>
        <taxon>Micrococcaceae</taxon>
        <taxon>Paeniglutamicibacter</taxon>
    </lineage>
</organism>
<evidence type="ECO:0000259" key="1">
    <source>
        <dbReference type="Pfam" id="PF19935"/>
    </source>
</evidence>
<comment type="caution">
    <text evidence="2">The sequence shown here is derived from an EMBL/GenBank/DDBJ whole genome shotgun (WGS) entry which is preliminary data.</text>
</comment>
<gene>
    <name evidence="2" type="ORF">JOF46_000890</name>
</gene>
<feature type="domain" description="DUF6398" evidence="1">
    <location>
        <begin position="20"/>
        <end position="123"/>
    </location>
</feature>